<accession>A0ACB9LKM3</accession>
<evidence type="ECO:0000313" key="2">
    <source>
        <dbReference type="Proteomes" id="UP001057402"/>
    </source>
</evidence>
<name>A0ACB9LKM3_9MYRT</name>
<gene>
    <name evidence="1" type="ORF">MLD38_036759</name>
</gene>
<protein>
    <submittedName>
        <fullName evidence="1">Uncharacterized protein</fullName>
    </submittedName>
</protein>
<comment type="caution">
    <text evidence="1">The sequence shown here is derived from an EMBL/GenBank/DDBJ whole genome shotgun (WGS) entry which is preliminary data.</text>
</comment>
<sequence>MESRQSQGSGRSSPSSMRSEFDVFLSFTGPDSRYSIVDHIYECMTGAGLRVFKDDEEIRRGEVIGGELKNYASSALCLRELDMKVNLAEVQTSVGKSYCQFSTRQVQAYIKLRTELYWEVLNAHKDRHGQDVMKKWEEALKTVGRISGWDSKAIQG</sequence>
<dbReference type="Proteomes" id="UP001057402">
    <property type="component" value="Chromosome 11"/>
</dbReference>
<proteinExistence type="predicted"/>
<keyword evidence="2" id="KW-1185">Reference proteome</keyword>
<evidence type="ECO:0000313" key="1">
    <source>
        <dbReference type="EMBL" id="KAI4311895.1"/>
    </source>
</evidence>
<organism evidence="1 2">
    <name type="scientific">Melastoma candidum</name>
    <dbReference type="NCBI Taxonomy" id="119954"/>
    <lineage>
        <taxon>Eukaryota</taxon>
        <taxon>Viridiplantae</taxon>
        <taxon>Streptophyta</taxon>
        <taxon>Embryophyta</taxon>
        <taxon>Tracheophyta</taxon>
        <taxon>Spermatophyta</taxon>
        <taxon>Magnoliopsida</taxon>
        <taxon>eudicotyledons</taxon>
        <taxon>Gunneridae</taxon>
        <taxon>Pentapetalae</taxon>
        <taxon>rosids</taxon>
        <taxon>malvids</taxon>
        <taxon>Myrtales</taxon>
        <taxon>Melastomataceae</taxon>
        <taxon>Melastomatoideae</taxon>
        <taxon>Melastomateae</taxon>
        <taxon>Melastoma</taxon>
    </lineage>
</organism>
<reference evidence="2" key="1">
    <citation type="journal article" date="2023" name="Front. Plant Sci.">
        <title>Chromosomal-level genome assembly of Melastoma candidum provides insights into trichome evolution.</title>
        <authorList>
            <person name="Zhong Y."/>
            <person name="Wu W."/>
            <person name="Sun C."/>
            <person name="Zou P."/>
            <person name="Liu Y."/>
            <person name="Dai S."/>
            <person name="Zhou R."/>
        </authorList>
    </citation>
    <scope>NUCLEOTIDE SEQUENCE [LARGE SCALE GENOMIC DNA]</scope>
</reference>
<dbReference type="EMBL" id="CM042890">
    <property type="protein sequence ID" value="KAI4311895.1"/>
    <property type="molecule type" value="Genomic_DNA"/>
</dbReference>